<organism evidence="2 3">
    <name type="scientific">Dreissena polymorpha</name>
    <name type="common">Zebra mussel</name>
    <name type="synonym">Mytilus polymorpha</name>
    <dbReference type="NCBI Taxonomy" id="45954"/>
    <lineage>
        <taxon>Eukaryota</taxon>
        <taxon>Metazoa</taxon>
        <taxon>Spiralia</taxon>
        <taxon>Lophotrochozoa</taxon>
        <taxon>Mollusca</taxon>
        <taxon>Bivalvia</taxon>
        <taxon>Autobranchia</taxon>
        <taxon>Heteroconchia</taxon>
        <taxon>Euheterodonta</taxon>
        <taxon>Imparidentia</taxon>
        <taxon>Neoheterodontei</taxon>
        <taxon>Myida</taxon>
        <taxon>Dreissenoidea</taxon>
        <taxon>Dreissenidae</taxon>
        <taxon>Dreissena</taxon>
    </lineage>
</organism>
<comment type="caution">
    <text evidence="2">The sequence shown here is derived from an EMBL/GenBank/DDBJ whole genome shotgun (WGS) entry which is preliminary data.</text>
</comment>
<reference evidence="2" key="1">
    <citation type="journal article" date="2019" name="bioRxiv">
        <title>The Genome of the Zebra Mussel, Dreissena polymorpha: A Resource for Invasive Species Research.</title>
        <authorList>
            <person name="McCartney M.A."/>
            <person name="Auch B."/>
            <person name="Kono T."/>
            <person name="Mallez S."/>
            <person name="Zhang Y."/>
            <person name="Obille A."/>
            <person name="Becker A."/>
            <person name="Abrahante J.E."/>
            <person name="Garbe J."/>
            <person name="Badalamenti J.P."/>
            <person name="Herman A."/>
            <person name="Mangelson H."/>
            <person name="Liachko I."/>
            <person name="Sullivan S."/>
            <person name="Sone E.D."/>
            <person name="Koren S."/>
            <person name="Silverstein K.A.T."/>
            <person name="Beckman K.B."/>
            <person name="Gohl D.M."/>
        </authorList>
    </citation>
    <scope>NUCLEOTIDE SEQUENCE</scope>
    <source>
        <strain evidence="2">Duluth1</strain>
        <tissue evidence="2">Whole animal</tissue>
    </source>
</reference>
<gene>
    <name evidence="2" type="ORF">DPMN_027390</name>
</gene>
<proteinExistence type="predicted"/>
<dbReference type="Proteomes" id="UP000828390">
    <property type="component" value="Unassembled WGS sequence"/>
</dbReference>
<protein>
    <submittedName>
        <fullName evidence="2">Uncharacterized protein</fullName>
    </submittedName>
</protein>
<evidence type="ECO:0000313" key="2">
    <source>
        <dbReference type="EMBL" id="KAH3864373.1"/>
    </source>
</evidence>
<feature type="region of interest" description="Disordered" evidence="1">
    <location>
        <begin position="63"/>
        <end position="82"/>
    </location>
</feature>
<dbReference type="EMBL" id="JAIWYP010000002">
    <property type="protein sequence ID" value="KAH3864373.1"/>
    <property type="molecule type" value="Genomic_DNA"/>
</dbReference>
<evidence type="ECO:0000313" key="3">
    <source>
        <dbReference type="Proteomes" id="UP000828390"/>
    </source>
</evidence>
<name>A0A9D4REC3_DREPO</name>
<dbReference type="AlphaFoldDB" id="A0A9D4REC3"/>
<accession>A0A9D4REC3</accession>
<evidence type="ECO:0000256" key="1">
    <source>
        <dbReference type="SAM" id="MobiDB-lite"/>
    </source>
</evidence>
<reference evidence="2" key="2">
    <citation type="submission" date="2020-11" db="EMBL/GenBank/DDBJ databases">
        <authorList>
            <person name="McCartney M.A."/>
            <person name="Auch B."/>
            <person name="Kono T."/>
            <person name="Mallez S."/>
            <person name="Becker A."/>
            <person name="Gohl D.M."/>
            <person name="Silverstein K.A.T."/>
            <person name="Koren S."/>
            <person name="Bechman K.B."/>
            <person name="Herman A."/>
            <person name="Abrahante J.E."/>
            <person name="Garbe J."/>
        </authorList>
    </citation>
    <scope>NUCLEOTIDE SEQUENCE</scope>
    <source>
        <strain evidence="2">Duluth1</strain>
        <tissue evidence="2">Whole animal</tissue>
    </source>
</reference>
<keyword evidence="3" id="KW-1185">Reference proteome</keyword>
<sequence>MSGTWLQGDFLSHVSEVIDLRVPLNENLTLRRLGFLMAFRVQAVRKGTYLSDLTRFSVSMGYTSKGESGNPSRFRLLEPSQG</sequence>